<name>A0ABS5ZA08_9GAMM</name>
<dbReference type="GO" id="GO:0003746">
    <property type="term" value="F:translation elongation factor activity"/>
    <property type="evidence" value="ECO:0007669"/>
    <property type="project" value="UniProtKB-KW"/>
</dbReference>
<dbReference type="PROSITE" id="PS50862">
    <property type="entry name" value="AA_TRNA_LIGASE_II"/>
    <property type="match status" value="1"/>
</dbReference>
<dbReference type="Gene3D" id="3.30.930.10">
    <property type="entry name" value="Bira Bifunctional Protein, Domain 2"/>
    <property type="match status" value="1"/>
</dbReference>
<gene>
    <name evidence="5" type="primary">epmA</name>
    <name evidence="5" type="ORF">KCG35_07415</name>
</gene>
<dbReference type="InterPro" id="IPR018149">
    <property type="entry name" value="Lys-tRNA-synth_II_C"/>
</dbReference>
<dbReference type="RefSeq" id="WP_215819049.1">
    <property type="nucleotide sequence ID" value="NZ_JAGSOY010000012.1"/>
</dbReference>
<keyword evidence="5" id="KW-0648">Protein biosynthesis</keyword>
<keyword evidence="1 5" id="KW-0436">Ligase</keyword>
<dbReference type="InterPro" id="IPR004364">
    <property type="entry name" value="Aa-tRNA-synt_II"/>
</dbReference>
<comment type="caution">
    <text evidence="5">The sequence shown here is derived from an EMBL/GenBank/DDBJ whole genome shotgun (WGS) entry which is preliminary data.</text>
</comment>
<keyword evidence="5" id="KW-0251">Elongation factor</keyword>
<reference evidence="5 6" key="1">
    <citation type="submission" date="2021-04" db="EMBL/GenBank/DDBJ databases">
        <authorList>
            <person name="Pira H."/>
            <person name="Risdian C."/>
            <person name="Wink J."/>
        </authorList>
    </citation>
    <scope>NUCLEOTIDE SEQUENCE [LARGE SCALE GENOMIC DNA]</scope>
    <source>
        <strain evidence="5 6">WH53</strain>
    </source>
</reference>
<evidence type="ECO:0000256" key="1">
    <source>
        <dbReference type="ARBA" id="ARBA00022598"/>
    </source>
</evidence>
<dbReference type="InterPro" id="IPR006195">
    <property type="entry name" value="aa-tRNA-synth_II"/>
</dbReference>
<dbReference type="SUPFAM" id="SSF55681">
    <property type="entry name" value="Class II aaRS and biotin synthetases"/>
    <property type="match status" value="1"/>
</dbReference>
<dbReference type="EC" id="6.3.1.-" evidence="5"/>
<dbReference type="NCBIfam" id="TIGR00462">
    <property type="entry name" value="genX"/>
    <property type="match status" value="1"/>
</dbReference>
<dbReference type="Pfam" id="PF00152">
    <property type="entry name" value="tRNA-synt_2"/>
    <property type="match status" value="1"/>
</dbReference>
<dbReference type="GO" id="GO:0016874">
    <property type="term" value="F:ligase activity"/>
    <property type="evidence" value="ECO:0007669"/>
    <property type="project" value="UniProtKB-KW"/>
</dbReference>
<evidence type="ECO:0000313" key="6">
    <source>
        <dbReference type="Proteomes" id="UP000690515"/>
    </source>
</evidence>
<dbReference type="InterPro" id="IPR045864">
    <property type="entry name" value="aa-tRNA-synth_II/BPL/LPL"/>
</dbReference>
<dbReference type="PANTHER" id="PTHR42918">
    <property type="entry name" value="LYSYL-TRNA SYNTHETASE"/>
    <property type="match status" value="1"/>
</dbReference>
<keyword evidence="2" id="KW-0547">Nucleotide-binding</keyword>
<organism evidence="5 6">
    <name type="scientific">Zooshikella harenae</name>
    <dbReference type="NCBI Taxonomy" id="2827238"/>
    <lineage>
        <taxon>Bacteria</taxon>
        <taxon>Pseudomonadati</taxon>
        <taxon>Pseudomonadota</taxon>
        <taxon>Gammaproteobacteria</taxon>
        <taxon>Oceanospirillales</taxon>
        <taxon>Zooshikellaceae</taxon>
        <taxon>Zooshikella</taxon>
    </lineage>
</organism>
<evidence type="ECO:0000313" key="5">
    <source>
        <dbReference type="EMBL" id="MBU2710884.1"/>
    </source>
</evidence>
<sequence>MTTETDWQPTASLETIKLRANLLSKIRSYFQQQNVLEVETPVMSHAAVCDVHIECFSTDFKPVSQFEGKTVYLHTSPEYAMKRLLAAGSGDIYQVCKVFRNGEAGGRHNPEFSMLEWYRVGLDHHQLMDDVTGLLSHVCDFTELRRVSYQQLFEEHLGINPHRTATQQLTKLVKEKVDSELSGLERNALLELLFTHLIEPSLGWSAENKLAGVYVYDFPASMAALSRVQLDTEGQQVASRFELFIDGVELANGYNELADAIEQEKRFKHDRGKRQELGYEVNPIDEHLLSALRGGLPDCAGVALGVDRLLMLLAGTHSIADVLSFDFSHS</sequence>
<dbReference type="PANTHER" id="PTHR42918:SF6">
    <property type="entry name" value="ELONGATION FACTOR P--(R)-BETA-LYSINE LIGASE"/>
    <property type="match status" value="1"/>
</dbReference>
<keyword evidence="3" id="KW-0067">ATP-binding</keyword>
<accession>A0ABS5ZA08</accession>
<evidence type="ECO:0000256" key="2">
    <source>
        <dbReference type="ARBA" id="ARBA00022741"/>
    </source>
</evidence>
<dbReference type="NCBIfam" id="NF006828">
    <property type="entry name" value="PRK09350.1"/>
    <property type="match status" value="1"/>
</dbReference>
<protein>
    <submittedName>
        <fullName evidence="5">Elongation factor P--(R)-beta-lysine ligase</fullName>
        <ecNumber evidence="5">6.3.1.-</ecNumber>
    </submittedName>
</protein>
<dbReference type="Proteomes" id="UP000690515">
    <property type="component" value="Unassembled WGS sequence"/>
</dbReference>
<dbReference type="EMBL" id="JAGSOY010000012">
    <property type="protein sequence ID" value="MBU2710884.1"/>
    <property type="molecule type" value="Genomic_DNA"/>
</dbReference>
<feature type="domain" description="Aminoacyl-transfer RNA synthetases class-II family profile" evidence="4">
    <location>
        <begin position="16"/>
        <end position="321"/>
    </location>
</feature>
<dbReference type="PRINTS" id="PR00982">
    <property type="entry name" value="TRNASYNTHLYS"/>
</dbReference>
<evidence type="ECO:0000259" key="4">
    <source>
        <dbReference type="PROSITE" id="PS50862"/>
    </source>
</evidence>
<dbReference type="InterPro" id="IPR004525">
    <property type="entry name" value="EpmA"/>
</dbReference>
<proteinExistence type="predicted"/>
<keyword evidence="6" id="KW-1185">Reference proteome</keyword>
<evidence type="ECO:0000256" key="3">
    <source>
        <dbReference type="ARBA" id="ARBA00022840"/>
    </source>
</evidence>